<dbReference type="Pfam" id="PF02643">
    <property type="entry name" value="DUF192"/>
    <property type="match status" value="1"/>
</dbReference>
<keyword evidence="2" id="KW-1185">Reference proteome</keyword>
<organism evidence="1 2">
    <name type="scientific">Thermanaerosceptrum fracticalcis</name>
    <dbReference type="NCBI Taxonomy" id="1712410"/>
    <lineage>
        <taxon>Bacteria</taxon>
        <taxon>Bacillati</taxon>
        <taxon>Bacillota</taxon>
        <taxon>Clostridia</taxon>
        <taxon>Eubacteriales</taxon>
        <taxon>Peptococcaceae</taxon>
        <taxon>Thermanaerosceptrum</taxon>
    </lineage>
</organism>
<reference evidence="1 2" key="1">
    <citation type="journal article" date="2019" name="Front. Microbiol.">
        <title>Thermoanaerosceptrum fracticalcis gen. nov. sp. nov., a Novel Fumarate-Fermenting Microorganism From a Deep Fractured Carbonate Aquifer of the US Great Basin.</title>
        <authorList>
            <person name="Hamilton-Brehm S.D."/>
            <person name="Stewart L.E."/>
            <person name="Zavarin M."/>
            <person name="Caldwell M."/>
            <person name="Lawson P.A."/>
            <person name="Onstott T.C."/>
            <person name="Grzymski J."/>
            <person name="Neveux I."/>
            <person name="Lollar B.S."/>
            <person name="Russell C.E."/>
            <person name="Moser D.P."/>
        </authorList>
    </citation>
    <scope>NUCLEOTIDE SEQUENCE [LARGE SCALE GENOMIC DNA]</scope>
    <source>
        <strain evidence="1 2">DRI-13</strain>
    </source>
</reference>
<proteinExistence type="predicted"/>
<evidence type="ECO:0000313" key="1">
    <source>
        <dbReference type="EMBL" id="QNB46918.1"/>
    </source>
</evidence>
<evidence type="ECO:0000313" key="2">
    <source>
        <dbReference type="Proteomes" id="UP000515847"/>
    </source>
</evidence>
<dbReference type="AlphaFoldDB" id="A0A7G6E4B4"/>
<dbReference type="Proteomes" id="UP000515847">
    <property type="component" value="Chromosome"/>
</dbReference>
<sequence length="118" mass="13453">MNLEIVIAKEGQVIGNRIRLAVTFWQRLKGLLGTKSLAEGQGLLLRPCSQVHTWLMGYTIDVVFLDEYNRIVGLEQNMKAGQVSPKYHKSWQVLELPSGSVEKYNLRRGDFLEILYSS</sequence>
<dbReference type="InterPro" id="IPR038695">
    <property type="entry name" value="Saro_0823-like_sf"/>
</dbReference>
<dbReference type="Gene3D" id="2.60.120.1140">
    <property type="entry name" value="Protein of unknown function DUF192"/>
    <property type="match status" value="1"/>
</dbReference>
<dbReference type="EMBL" id="CP045798">
    <property type="protein sequence ID" value="QNB46918.1"/>
    <property type="molecule type" value="Genomic_DNA"/>
</dbReference>
<name>A0A7G6E4B4_THEFR</name>
<accession>A0A7G6E4B4</accession>
<dbReference type="KEGG" id="tfr:BR63_11715"/>
<gene>
    <name evidence="1" type="ORF">BR63_11715</name>
</gene>
<protein>
    <submittedName>
        <fullName evidence="1">DUF192 domain-containing protein</fullName>
    </submittedName>
</protein>
<dbReference type="InterPro" id="IPR003795">
    <property type="entry name" value="DUF192"/>
</dbReference>